<keyword evidence="1" id="KW-0732">Signal</keyword>
<dbReference type="Gene3D" id="3.10.450.40">
    <property type="match status" value="1"/>
</dbReference>
<name>S8DD87_9LAMI</name>
<dbReference type="GO" id="GO:0009308">
    <property type="term" value="P:amine metabolic process"/>
    <property type="evidence" value="ECO:0007669"/>
    <property type="project" value="InterPro"/>
</dbReference>
<feature type="chain" id="PRO_5004549538" evidence="1">
    <location>
        <begin position="26"/>
        <end position="140"/>
    </location>
</feature>
<dbReference type="AlphaFoldDB" id="S8DD87"/>
<organism evidence="3 4">
    <name type="scientific">Genlisea aurea</name>
    <dbReference type="NCBI Taxonomy" id="192259"/>
    <lineage>
        <taxon>Eukaryota</taxon>
        <taxon>Viridiplantae</taxon>
        <taxon>Streptophyta</taxon>
        <taxon>Embryophyta</taxon>
        <taxon>Tracheophyta</taxon>
        <taxon>Spermatophyta</taxon>
        <taxon>Magnoliopsida</taxon>
        <taxon>eudicotyledons</taxon>
        <taxon>Gunneridae</taxon>
        <taxon>Pentapetalae</taxon>
        <taxon>asterids</taxon>
        <taxon>lamiids</taxon>
        <taxon>Lamiales</taxon>
        <taxon>Lentibulariaceae</taxon>
        <taxon>Genlisea</taxon>
    </lineage>
</organism>
<dbReference type="SUPFAM" id="SSF54416">
    <property type="entry name" value="Amine oxidase N-terminal region"/>
    <property type="match status" value="1"/>
</dbReference>
<dbReference type="OrthoDB" id="1731950at2759"/>
<feature type="domain" description="Copper amine oxidase N2-terminal" evidence="2">
    <location>
        <begin position="59"/>
        <end position="138"/>
    </location>
</feature>
<proteinExistence type="predicted"/>
<keyword evidence="4" id="KW-1185">Reference proteome</keyword>
<dbReference type="GO" id="GO:0048038">
    <property type="term" value="F:quinone binding"/>
    <property type="evidence" value="ECO:0007669"/>
    <property type="project" value="InterPro"/>
</dbReference>
<reference evidence="3 4" key="1">
    <citation type="journal article" date="2013" name="BMC Genomics">
        <title>The miniature genome of a carnivorous plant Genlisea aurea contains a low number of genes and short non-coding sequences.</title>
        <authorList>
            <person name="Leushkin E.V."/>
            <person name="Sutormin R.A."/>
            <person name="Nabieva E.R."/>
            <person name="Penin A.A."/>
            <person name="Kondrashov A.S."/>
            <person name="Logacheva M.D."/>
        </authorList>
    </citation>
    <scope>NUCLEOTIDE SEQUENCE [LARGE SCALE GENOMIC DNA]</scope>
</reference>
<evidence type="ECO:0000313" key="3">
    <source>
        <dbReference type="EMBL" id="EPS57297.1"/>
    </source>
</evidence>
<dbReference type="EMBL" id="AUSU01010384">
    <property type="protein sequence ID" value="EPS57297.1"/>
    <property type="molecule type" value="Genomic_DNA"/>
</dbReference>
<gene>
    <name evidence="3" type="ORF">M569_17522</name>
</gene>
<comment type="caution">
    <text evidence="3">The sequence shown here is derived from an EMBL/GenBank/DDBJ whole genome shotgun (WGS) entry which is preliminary data.</text>
</comment>
<sequence>MDVLLRYTLFFCLLLFLIFTISTITSPPSDSPELLDCTSEFLRSPTVNNRRRPSDAARHPLDPLTVSEHKKLQSIIRSHELFRDAAYALHFVALDDPPKEAVLQWRKGDPISPRKAAVVARVAGASYSLTVDLESGDVAF</sequence>
<feature type="signal peptide" evidence="1">
    <location>
        <begin position="1"/>
        <end position="25"/>
    </location>
</feature>
<evidence type="ECO:0000313" key="4">
    <source>
        <dbReference type="Proteomes" id="UP000015453"/>
    </source>
</evidence>
<evidence type="ECO:0000259" key="2">
    <source>
        <dbReference type="Pfam" id="PF02727"/>
    </source>
</evidence>
<dbReference type="GO" id="GO:0005507">
    <property type="term" value="F:copper ion binding"/>
    <property type="evidence" value="ECO:0007669"/>
    <property type="project" value="InterPro"/>
</dbReference>
<dbReference type="InterPro" id="IPR015800">
    <property type="entry name" value="Cu_amine_oxidase_N2"/>
</dbReference>
<feature type="non-terminal residue" evidence="3">
    <location>
        <position position="140"/>
    </location>
</feature>
<dbReference type="GO" id="GO:0008131">
    <property type="term" value="F:primary methylamine oxidase activity"/>
    <property type="evidence" value="ECO:0007669"/>
    <property type="project" value="InterPro"/>
</dbReference>
<dbReference type="Proteomes" id="UP000015453">
    <property type="component" value="Unassembled WGS sequence"/>
</dbReference>
<dbReference type="Pfam" id="PF02727">
    <property type="entry name" value="Cu_amine_oxidN2"/>
    <property type="match status" value="1"/>
</dbReference>
<evidence type="ECO:0000256" key="1">
    <source>
        <dbReference type="SAM" id="SignalP"/>
    </source>
</evidence>
<protein>
    <submittedName>
        <fullName evidence="3">Primary amine oxidase</fullName>
    </submittedName>
</protein>
<accession>S8DD87</accession>
<dbReference type="InterPro" id="IPR016182">
    <property type="entry name" value="Cu_amine_oxidase_N-reg"/>
</dbReference>